<dbReference type="GO" id="GO:0016020">
    <property type="term" value="C:membrane"/>
    <property type="evidence" value="ECO:0007669"/>
    <property type="project" value="UniProtKB-SubCell"/>
</dbReference>
<keyword evidence="5" id="KW-0808">Transferase</keyword>
<dbReference type="CDD" id="cd00130">
    <property type="entry name" value="PAS"/>
    <property type="match status" value="2"/>
</dbReference>
<dbReference type="SUPFAM" id="SSF55785">
    <property type="entry name" value="PYP-like sensor domain (PAS domain)"/>
    <property type="match status" value="2"/>
</dbReference>
<dbReference type="GO" id="GO:0000156">
    <property type="term" value="F:phosphorelay response regulator activity"/>
    <property type="evidence" value="ECO:0007669"/>
    <property type="project" value="TreeGrafter"/>
</dbReference>
<dbReference type="EMBL" id="DSUT01000124">
    <property type="protein sequence ID" value="HGK28484.1"/>
    <property type="molecule type" value="Genomic_DNA"/>
</dbReference>
<dbReference type="Gene3D" id="3.30.565.10">
    <property type="entry name" value="Histidine kinase-like ATPase, C-terminal domain"/>
    <property type="match status" value="1"/>
</dbReference>
<dbReference type="GO" id="GO:0007234">
    <property type="term" value="P:osmosensory signaling via phosphorelay pathway"/>
    <property type="evidence" value="ECO:0007669"/>
    <property type="project" value="TreeGrafter"/>
</dbReference>
<dbReference type="InterPro" id="IPR036097">
    <property type="entry name" value="HisK_dim/P_sf"/>
</dbReference>
<dbReference type="AlphaFoldDB" id="A0A7C4CE92"/>
<evidence type="ECO:0000256" key="8">
    <source>
        <dbReference type="ARBA" id="ARBA00022777"/>
    </source>
</evidence>
<feature type="domain" description="PAS" evidence="14">
    <location>
        <begin position="13"/>
        <end position="68"/>
    </location>
</feature>
<dbReference type="GO" id="GO:0005524">
    <property type="term" value="F:ATP binding"/>
    <property type="evidence" value="ECO:0007669"/>
    <property type="project" value="UniProtKB-KW"/>
</dbReference>
<dbReference type="SUPFAM" id="SSF47384">
    <property type="entry name" value="Homodimeric domain of signal transducing histidine kinase"/>
    <property type="match status" value="1"/>
</dbReference>
<dbReference type="InterPro" id="IPR003594">
    <property type="entry name" value="HATPase_dom"/>
</dbReference>
<dbReference type="PANTHER" id="PTHR42878">
    <property type="entry name" value="TWO-COMPONENT HISTIDINE KINASE"/>
    <property type="match status" value="1"/>
</dbReference>
<dbReference type="Gene3D" id="1.10.287.130">
    <property type="match status" value="1"/>
</dbReference>
<evidence type="ECO:0000256" key="6">
    <source>
        <dbReference type="ARBA" id="ARBA00022692"/>
    </source>
</evidence>
<keyword evidence="4" id="KW-0597">Phosphoprotein</keyword>
<dbReference type="InterPro" id="IPR000014">
    <property type="entry name" value="PAS"/>
</dbReference>
<dbReference type="SMART" id="SM00388">
    <property type="entry name" value="HisKA"/>
    <property type="match status" value="1"/>
</dbReference>
<dbReference type="InterPro" id="IPR013767">
    <property type="entry name" value="PAS_fold"/>
</dbReference>
<keyword evidence="12" id="KW-0472">Membrane</keyword>
<dbReference type="GO" id="GO:0030295">
    <property type="term" value="F:protein kinase activator activity"/>
    <property type="evidence" value="ECO:0007669"/>
    <property type="project" value="TreeGrafter"/>
</dbReference>
<comment type="subcellular location">
    <subcellularLocation>
        <location evidence="2">Membrane</location>
        <topology evidence="2">Multi-pass membrane protein</topology>
    </subcellularLocation>
</comment>
<dbReference type="InterPro" id="IPR036890">
    <property type="entry name" value="HATPase_C_sf"/>
</dbReference>
<keyword evidence="9" id="KW-0067">ATP-binding</keyword>
<gene>
    <name evidence="15" type="ORF">ENS41_05965</name>
</gene>
<dbReference type="Gene3D" id="3.30.450.20">
    <property type="entry name" value="PAS domain"/>
    <property type="match status" value="2"/>
</dbReference>
<evidence type="ECO:0000256" key="11">
    <source>
        <dbReference type="ARBA" id="ARBA00023012"/>
    </source>
</evidence>
<feature type="domain" description="Histidine kinase" evidence="13">
    <location>
        <begin position="251"/>
        <end position="481"/>
    </location>
</feature>
<dbReference type="FunFam" id="3.30.565.10:FF:000006">
    <property type="entry name" value="Sensor histidine kinase WalK"/>
    <property type="match status" value="1"/>
</dbReference>
<dbReference type="GO" id="GO:0006355">
    <property type="term" value="P:regulation of DNA-templated transcription"/>
    <property type="evidence" value="ECO:0007669"/>
    <property type="project" value="InterPro"/>
</dbReference>
<evidence type="ECO:0000256" key="12">
    <source>
        <dbReference type="ARBA" id="ARBA00023136"/>
    </source>
</evidence>
<dbReference type="InterPro" id="IPR003661">
    <property type="entry name" value="HisK_dim/P_dom"/>
</dbReference>
<keyword evidence="8" id="KW-0418">Kinase</keyword>
<dbReference type="SMART" id="SM00387">
    <property type="entry name" value="HATPase_c"/>
    <property type="match status" value="1"/>
</dbReference>
<name>A0A7C4CE92_UNCW3</name>
<dbReference type="PROSITE" id="PS50112">
    <property type="entry name" value="PAS"/>
    <property type="match status" value="1"/>
</dbReference>
<dbReference type="SUPFAM" id="SSF55874">
    <property type="entry name" value="ATPase domain of HSP90 chaperone/DNA topoisomerase II/histidine kinase"/>
    <property type="match status" value="1"/>
</dbReference>
<dbReference type="Pfam" id="PF02518">
    <property type="entry name" value="HATPase_c"/>
    <property type="match status" value="1"/>
</dbReference>
<dbReference type="InterPro" id="IPR035965">
    <property type="entry name" value="PAS-like_dom_sf"/>
</dbReference>
<accession>A0A7C4CE92</accession>
<dbReference type="PROSITE" id="PS50109">
    <property type="entry name" value="HIS_KIN"/>
    <property type="match status" value="1"/>
</dbReference>
<evidence type="ECO:0000256" key="4">
    <source>
        <dbReference type="ARBA" id="ARBA00022553"/>
    </source>
</evidence>
<dbReference type="Pfam" id="PF00989">
    <property type="entry name" value="PAS"/>
    <property type="match status" value="2"/>
</dbReference>
<keyword evidence="10" id="KW-1133">Transmembrane helix</keyword>
<dbReference type="EC" id="2.7.13.3" evidence="3"/>
<evidence type="ECO:0000256" key="10">
    <source>
        <dbReference type="ARBA" id="ARBA00022989"/>
    </source>
</evidence>
<organism evidence="15">
    <name type="scientific">candidate division WOR-3 bacterium</name>
    <dbReference type="NCBI Taxonomy" id="2052148"/>
    <lineage>
        <taxon>Bacteria</taxon>
        <taxon>Bacteria division WOR-3</taxon>
    </lineage>
</organism>
<sequence>MNKTTFETLLGDRDFLDDINQGVWVADTQGRVVYANRPLVRILGYDSEQALVGITLRDLLTPDDAAQLAASKANADPKRQTCSVILGRDRRTIPATVTVTRRTKGGAAWFIGIVTETAPDLPPAADWASRQVMENSADGICIIENNQITYVNRRLEELTEYSSPQLGRMTLDRLVSPRDRKTILQLLAEPHRLLGPVHHEVRIVGRSGREATCDMRVVPAETRGRMLLICYLRDISQLRQAERVRADFIAMVSHDLRTPLATIKEAISLLAETASSRLEARQQRYLGIAREEMDRLNRMIDNLIEVARMESGKLSLHIEGVDLAPLLSSAVESLALLISKKNLTIERSIPNRLPPVLADRDRLLRVFNNLLDNAIKYSPVGSAIRIEVTLVDPSAPVLAEPGILANTAYVQVTIADSGPGIPAEFLERIFGKFERVDPHGPGIGLGLAIVRSLIEMHHGRVWASSVLGEGASFSFILPVKEN</sequence>
<dbReference type="Pfam" id="PF00512">
    <property type="entry name" value="HisKA"/>
    <property type="match status" value="1"/>
</dbReference>
<dbReference type="InterPro" id="IPR050351">
    <property type="entry name" value="BphY/WalK/GraS-like"/>
</dbReference>
<evidence type="ECO:0000256" key="7">
    <source>
        <dbReference type="ARBA" id="ARBA00022741"/>
    </source>
</evidence>
<comment type="caution">
    <text evidence="15">The sequence shown here is derived from an EMBL/GenBank/DDBJ whole genome shotgun (WGS) entry which is preliminary data.</text>
</comment>
<evidence type="ECO:0000256" key="2">
    <source>
        <dbReference type="ARBA" id="ARBA00004141"/>
    </source>
</evidence>
<protein>
    <recommendedName>
        <fullName evidence="3">histidine kinase</fullName>
        <ecNumber evidence="3">2.7.13.3</ecNumber>
    </recommendedName>
</protein>
<dbReference type="GO" id="GO:0000155">
    <property type="term" value="F:phosphorelay sensor kinase activity"/>
    <property type="evidence" value="ECO:0007669"/>
    <property type="project" value="InterPro"/>
</dbReference>
<evidence type="ECO:0000313" key="15">
    <source>
        <dbReference type="EMBL" id="HGK28484.1"/>
    </source>
</evidence>
<dbReference type="SMART" id="SM00091">
    <property type="entry name" value="PAS"/>
    <property type="match status" value="2"/>
</dbReference>
<dbReference type="CDD" id="cd00082">
    <property type="entry name" value="HisKA"/>
    <property type="match status" value="1"/>
</dbReference>
<reference evidence="15" key="1">
    <citation type="journal article" date="2020" name="mSystems">
        <title>Genome- and Community-Level Interaction Insights into Carbon Utilization and Element Cycling Functions of Hydrothermarchaeota in Hydrothermal Sediment.</title>
        <authorList>
            <person name="Zhou Z."/>
            <person name="Liu Y."/>
            <person name="Xu W."/>
            <person name="Pan J."/>
            <person name="Luo Z.H."/>
            <person name="Li M."/>
        </authorList>
    </citation>
    <scope>NUCLEOTIDE SEQUENCE [LARGE SCALE GENOMIC DNA]</scope>
    <source>
        <strain evidence="15">SpSt-488</strain>
    </source>
</reference>
<comment type="catalytic activity">
    <reaction evidence="1">
        <text>ATP + protein L-histidine = ADP + protein N-phospho-L-histidine.</text>
        <dbReference type="EC" id="2.7.13.3"/>
    </reaction>
</comment>
<evidence type="ECO:0000256" key="9">
    <source>
        <dbReference type="ARBA" id="ARBA00022840"/>
    </source>
</evidence>
<dbReference type="PRINTS" id="PR00344">
    <property type="entry name" value="BCTRLSENSOR"/>
</dbReference>
<evidence type="ECO:0000259" key="13">
    <source>
        <dbReference type="PROSITE" id="PS50109"/>
    </source>
</evidence>
<evidence type="ECO:0000256" key="3">
    <source>
        <dbReference type="ARBA" id="ARBA00012438"/>
    </source>
</evidence>
<evidence type="ECO:0000256" key="5">
    <source>
        <dbReference type="ARBA" id="ARBA00022679"/>
    </source>
</evidence>
<dbReference type="InterPro" id="IPR005467">
    <property type="entry name" value="His_kinase_dom"/>
</dbReference>
<dbReference type="NCBIfam" id="TIGR00229">
    <property type="entry name" value="sensory_box"/>
    <property type="match status" value="2"/>
</dbReference>
<proteinExistence type="predicted"/>
<keyword evidence="6" id="KW-0812">Transmembrane</keyword>
<evidence type="ECO:0000256" key="1">
    <source>
        <dbReference type="ARBA" id="ARBA00000085"/>
    </source>
</evidence>
<evidence type="ECO:0000259" key="14">
    <source>
        <dbReference type="PROSITE" id="PS50112"/>
    </source>
</evidence>
<dbReference type="FunFam" id="1.10.287.130:FF:000001">
    <property type="entry name" value="Two-component sensor histidine kinase"/>
    <property type="match status" value="1"/>
</dbReference>
<dbReference type="InterPro" id="IPR004358">
    <property type="entry name" value="Sig_transdc_His_kin-like_C"/>
</dbReference>
<dbReference type="PANTHER" id="PTHR42878:SF7">
    <property type="entry name" value="SENSOR HISTIDINE KINASE GLRK"/>
    <property type="match status" value="1"/>
</dbReference>
<keyword evidence="7" id="KW-0547">Nucleotide-binding</keyword>
<keyword evidence="11" id="KW-0902">Two-component regulatory system</keyword>